<dbReference type="EMBL" id="LR134492">
    <property type="protein sequence ID" value="VEI71294.1"/>
    <property type="molecule type" value="Genomic_DNA"/>
</dbReference>
<dbReference type="EMBL" id="CABEEZ010000016">
    <property type="protein sequence ID" value="VTR18135.1"/>
    <property type="molecule type" value="Genomic_DNA"/>
</dbReference>
<evidence type="ECO:0000313" key="1">
    <source>
        <dbReference type="EMBL" id="VEI71294.1"/>
    </source>
</evidence>
<gene>
    <name evidence="2" type="ORF">NCTC12965_00544</name>
    <name evidence="1" type="ORF">NCTC13193_03293</name>
</gene>
<proteinExistence type="predicted"/>
<dbReference type="Proteomes" id="UP000270487">
    <property type="component" value="Chromosome"/>
</dbReference>
<sequence length="73" mass="7858">MDVKNPGVNARVKSSAGHFPGCHDAVQASIEHSSIAQPKHGLFTTEKQTLVKLAFLSTLMARRIYATPAPGRD</sequence>
<evidence type="ECO:0000313" key="2">
    <source>
        <dbReference type="EMBL" id="VTR18135.1"/>
    </source>
</evidence>
<protein>
    <submittedName>
        <fullName evidence="1">Uncharacterized protein</fullName>
    </submittedName>
</protein>
<evidence type="ECO:0000313" key="3">
    <source>
        <dbReference type="Proteomes" id="UP000270487"/>
    </source>
</evidence>
<dbReference type="AlphaFoldDB" id="A0A3S4WQH0"/>
<accession>A0A3S4WQH0</accession>
<name>A0A3S4WQH0_SERFO</name>
<reference evidence="1 3" key="1">
    <citation type="submission" date="2018-12" db="EMBL/GenBank/DDBJ databases">
        <authorList>
            <consortium name="Pathogen Informatics"/>
        </authorList>
    </citation>
    <scope>NUCLEOTIDE SEQUENCE [LARGE SCALE GENOMIC DNA]</scope>
    <source>
        <strain evidence="2">NCTC12965</strain>
        <strain evidence="1 3">NCTC13193</strain>
    </source>
</reference>
<organism evidence="1 3">
    <name type="scientific">Serratia fonticola</name>
    <dbReference type="NCBI Taxonomy" id="47917"/>
    <lineage>
        <taxon>Bacteria</taxon>
        <taxon>Pseudomonadati</taxon>
        <taxon>Pseudomonadota</taxon>
        <taxon>Gammaproteobacteria</taxon>
        <taxon>Enterobacterales</taxon>
        <taxon>Yersiniaceae</taxon>
        <taxon>Serratia</taxon>
    </lineage>
</organism>